<proteinExistence type="predicted"/>
<feature type="domain" description="Sfi1 spindle body" evidence="2">
    <location>
        <begin position="989"/>
        <end position="1226"/>
    </location>
</feature>
<comment type="caution">
    <text evidence="3">The sequence shown here is derived from an EMBL/GenBank/DDBJ whole genome shotgun (WGS) entry which is preliminary data.</text>
</comment>
<dbReference type="PANTHER" id="PTHR12072:SF4">
    <property type="entry name" value="CWF19-LIKE PROTEIN 1"/>
    <property type="match status" value="1"/>
</dbReference>
<dbReference type="Proteomes" id="UP000697127">
    <property type="component" value="Unassembled WGS sequence"/>
</dbReference>
<evidence type="ECO:0000313" key="4">
    <source>
        <dbReference type="Proteomes" id="UP000697127"/>
    </source>
</evidence>
<dbReference type="Pfam" id="PF08457">
    <property type="entry name" value="Sfi1"/>
    <property type="match status" value="1"/>
</dbReference>
<organism evidence="3 4">
    <name type="scientific">Pichia californica</name>
    <dbReference type="NCBI Taxonomy" id="460514"/>
    <lineage>
        <taxon>Eukaryota</taxon>
        <taxon>Fungi</taxon>
        <taxon>Dikarya</taxon>
        <taxon>Ascomycota</taxon>
        <taxon>Saccharomycotina</taxon>
        <taxon>Pichiomycetes</taxon>
        <taxon>Pichiales</taxon>
        <taxon>Pichiaceae</taxon>
        <taxon>Pichia</taxon>
    </lineage>
</organism>
<protein>
    <recommendedName>
        <fullName evidence="5">Sfi1 spindle body domain-containing protein</fullName>
    </recommendedName>
</protein>
<dbReference type="EMBL" id="PUHW01000046">
    <property type="protein sequence ID" value="KAG0690103.1"/>
    <property type="molecule type" value="Genomic_DNA"/>
</dbReference>
<gene>
    <name evidence="3" type="ORF">C6P40_003866</name>
</gene>
<name>A0A9P6WQ52_9ASCO</name>
<dbReference type="InterPro" id="IPR040194">
    <property type="entry name" value="Cwf19-like"/>
</dbReference>
<dbReference type="GO" id="GO:0071014">
    <property type="term" value="C:post-mRNA release spliceosomal complex"/>
    <property type="evidence" value="ECO:0007669"/>
    <property type="project" value="TreeGrafter"/>
</dbReference>
<reference evidence="3" key="1">
    <citation type="submission" date="2020-11" db="EMBL/GenBank/DDBJ databases">
        <title>Kefir isolates.</title>
        <authorList>
            <person name="Marcisauskas S."/>
            <person name="Kim Y."/>
            <person name="Blasche S."/>
        </authorList>
    </citation>
    <scope>NUCLEOTIDE SEQUENCE</scope>
    <source>
        <strain evidence="3">Olga-1</strain>
    </source>
</reference>
<evidence type="ECO:0000259" key="2">
    <source>
        <dbReference type="Pfam" id="PF08457"/>
    </source>
</evidence>
<dbReference type="GO" id="GO:0061632">
    <property type="term" value="F:RNA lariat debranching enzyme activator activity"/>
    <property type="evidence" value="ECO:0007669"/>
    <property type="project" value="TreeGrafter"/>
</dbReference>
<dbReference type="InterPro" id="IPR006768">
    <property type="entry name" value="Cwf19-like_C_dom-1"/>
</dbReference>
<evidence type="ECO:0000259" key="1">
    <source>
        <dbReference type="Pfam" id="PF04677"/>
    </source>
</evidence>
<dbReference type="InterPro" id="IPR013665">
    <property type="entry name" value="Sfi1_dom"/>
</dbReference>
<feature type="domain" description="Cwf19-like C-terminal" evidence="1">
    <location>
        <begin position="250"/>
        <end position="375"/>
    </location>
</feature>
<dbReference type="Pfam" id="PF04677">
    <property type="entry name" value="CwfJ_C_1"/>
    <property type="match status" value="1"/>
</dbReference>
<dbReference type="GO" id="GO:0000398">
    <property type="term" value="P:mRNA splicing, via spliceosome"/>
    <property type="evidence" value="ECO:0007669"/>
    <property type="project" value="TreeGrafter"/>
</dbReference>
<keyword evidence="4" id="KW-1185">Reference proteome</keyword>
<accession>A0A9P6WQ52</accession>
<sequence>MSNEKVKVLVLNPLSTNVGKAVKIVNMQNKKAGPFDFSIFLGDIFHNSKEDLSLLKPDIPIYFCEGENKMDIPMDKLDSNFQFLGSLGIFKLLNGLKIGFVSGILEDVTSEDIQNKFIKNEDVDILISYHWPEAIAKEEKVLLAGNEKLDCLINTVKPRYWISAGGTNKGRFFEREAYKIENKITRFISLATMNEGRWWYAFQINIDADDDDTDSIKLGSKPIVKIHQLPKRTLEDVTDSDIPNKQIKLKATEVTPSTCFLCLANPTFGLHMVVSVANLSYLTISKGPLTLKKPLGFSGHGMIVPVEHYPTLRAYVHDKNPEGKVEVSDIYLEIVKFQQSITTMFKSLGDFTVVFWEISRMRSVHYHLQFVPVHINTVPYFEKTLKGQIEYDKRLYPDRLIYKKIEEKDDMTELYKTINDEDYVLFTLYEKFGVTKYLIKLGNDNDKYFDPQFPRKLLLGIDESLFYSHNYEYFELKIGNENKIYTGFTYLGNNSENISDKIENSVGSSSESMKIVELLDKEDSENTQETSVSFKLSLLNKIRFILFEHHIMIDKLFREDELFEQVSSYIQNEVRSTNSKSEILSISNNTVFNDCYKESVEMILGNYSLSIDEITNKILDLFKLRYNVAYFFDINVLLKFNDQIISLLTRVFKKHHFVVEEIDDFYKHNPIFPMLKPIYRNMTLKMITNDVKDEIISIGKSLNDEQLISKLDISLLMDVLHEVVAQAPDDQDDMPVTMKWFPQIVKYYCESLINDGTINVETDLYITMIKKVTILWIDNKIDTNSFISKLCDISLIPTAMPYNYQGIQFPTVHMRMALYTVKENIRLNETYFDHWKALTFQNIDIERQYEKWRSYLLKNYFSVWKNYLKRNNEIENTDVSSINNIKLSNFFEIWENRNFEIKNNNAKADIKYCVKYLVHWSDRLKTQNIEMEKAVTLYDHKLKMKYFTLWISSKLCRFSDVQNNFAIKRRELFFKLWKSINLDMQVDYNKAIQFRNNKLSKIFFLKWKKKSITPLVKLKKLDELETKFSLTIYFNVWMNNLKLLNTEKKLVKITREMILRKYLLNWYQLKKLTDKETILLTQSTNTLAKDYFNKWNKAYHFNKKADDFYLKNNIQLMFNLWKLKYKEIKVEKHVHELKMDKYMKKWKLITMQSQFLKKKNNNVLRKTFISWFEKSSSLKERLEDCEDAYPIFKTATYFDSWKKIHLEYQKDIEKANRFNESKTAITSKLLMKYIFESIKLNYYTVQKKKLELGNREIIHQKKVMRKYLGKLIMKKQQYDFHLKQADDFYQVGIQTQYFETWLGKFDSVSQLQDILNNKLETDNVNLLMQILSKLQLKMIKMQTDLANADKFKGRWDRIKTKTFFELWKMKLSSRTSPTPTARSIGVKSNEYPLSIPDLNPYIDLEPRDRGSPLYRPSYQSKMQSVLTGNISQYKIEEQIDNNNDGFFDTSNITPAKFRTPTIRKINSRLLSSSSFTNKNTPDTNSIFTSAERVRRKNLEERVSRYRLLRSPPKNNDYILDSVKESNDENVGSFHDSSIFDTTAESITSSTPLKNGNIIEM</sequence>
<evidence type="ECO:0008006" key="5">
    <source>
        <dbReference type="Google" id="ProtNLM"/>
    </source>
</evidence>
<dbReference type="PANTHER" id="PTHR12072">
    <property type="entry name" value="CWF19, CELL CYCLE CONTROL PROTEIN"/>
    <property type="match status" value="1"/>
</dbReference>
<evidence type="ECO:0000313" key="3">
    <source>
        <dbReference type="EMBL" id="KAG0690103.1"/>
    </source>
</evidence>